<dbReference type="GO" id="GO:0004252">
    <property type="term" value="F:serine-type endopeptidase activity"/>
    <property type="evidence" value="ECO:0007669"/>
    <property type="project" value="UniProtKB-EC"/>
</dbReference>
<dbReference type="InterPro" id="IPR029045">
    <property type="entry name" value="ClpP/crotonase-like_dom_sf"/>
</dbReference>
<organism evidence="2 3">
    <name type="scientific">Brevundimonas faecalis</name>
    <dbReference type="NCBI Taxonomy" id="947378"/>
    <lineage>
        <taxon>Bacteria</taxon>
        <taxon>Pseudomonadati</taxon>
        <taxon>Pseudomonadota</taxon>
        <taxon>Alphaproteobacteria</taxon>
        <taxon>Caulobacterales</taxon>
        <taxon>Caulobacteraceae</taxon>
        <taxon>Brevundimonas</taxon>
    </lineage>
</organism>
<keyword evidence="3" id="KW-1185">Reference proteome</keyword>
<proteinExistence type="predicted"/>
<reference evidence="2 3" key="1">
    <citation type="submission" date="2024-06" db="EMBL/GenBank/DDBJ databases">
        <title>Sorghum-associated microbial communities from plants grown in Nebraska, USA.</title>
        <authorList>
            <person name="Schachtman D."/>
        </authorList>
    </citation>
    <scope>NUCLEOTIDE SEQUENCE [LARGE SCALE GENOMIC DNA]</scope>
    <source>
        <strain evidence="2 3">2814</strain>
    </source>
</reference>
<evidence type="ECO:0000313" key="3">
    <source>
        <dbReference type="Proteomes" id="UP001549313"/>
    </source>
</evidence>
<dbReference type="Pfam" id="PF03572">
    <property type="entry name" value="Peptidase_S41"/>
    <property type="match status" value="1"/>
</dbReference>
<name>A0ABV2RF91_9CAUL</name>
<dbReference type="EC" id="3.4.21.102" evidence="2"/>
<gene>
    <name evidence="2" type="ORF">ABIE19_003086</name>
</gene>
<dbReference type="Gene3D" id="3.90.226.10">
    <property type="entry name" value="2-enoyl-CoA Hydratase, Chain A, domain 1"/>
    <property type="match status" value="1"/>
</dbReference>
<dbReference type="RefSeq" id="WP_354090103.1">
    <property type="nucleotide sequence ID" value="NZ_JBEPTF010000005.1"/>
</dbReference>
<dbReference type="GO" id="GO:0006508">
    <property type="term" value="P:proteolysis"/>
    <property type="evidence" value="ECO:0007669"/>
    <property type="project" value="UniProtKB-KW"/>
</dbReference>
<evidence type="ECO:0000313" key="2">
    <source>
        <dbReference type="EMBL" id="MET4685135.1"/>
    </source>
</evidence>
<dbReference type="EMBL" id="JBEPTF010000005">
    <property type="protein sequence ID" value="MET4685135.1"/>
    <property type="molecule type" value="Genomic_DNA"/>
</dbReference>
<dbReference type="InterPro" id="IPR005151">
    <property type="entry name" value="Tail-specific_protease"/>
</dbReference>
<evidence type="ECO:0000259" key="1">
    <source>
        <dbReference type="SMART" id="SM00245"/>
    </source>
</evidence>
<dbReference type="SUPFAM" id="SSF52096">
    <property type="entry name" value="ClpP/crotonase"/>
    <property type="match status" value="1"/>
</dbReference>
<accession>A0ABV2RF91</accession>
<keyword evidence="2" id="KW-0378">Hydrolase</keyword>
<feature type="domain" description="Tail specific protease" evidence="1">
    <location>
        <begin position="109"/>
        <end position="324"/>
    </location>
</feature>
<comment type="caution">
    <text evidence="2">The sequence shown here is derived from an EMBL/GenBank/DDBJ whole genome shotgun (WGS) entry which is preliminary data.</text>
</comment>
<keyword evidence="2" id="KW-0645">Protease</keyword>
<dbReference type="SMART" id="SM00245">
    <property type="entry name" value="TSPc"/>
    <property type="match status" value="1"/>
</dbReference>
<protein>
    <submittedName>
        <fullName evidence="2">Carboxyl-terminal processing protease</fullName>
        <ecNumber evidence="2">3.4.21.102</ecNumber>
    </submittedName>
</protein>
<dbReference type="Proteomes" id="UP001549313">
    <property type="component" value="Unassembled WGS sequence"/>
</dbReference>
<sequence length="345" mass="36724">MLLALLAALSLTPQPSEPFDSETRIEDAIAVVRPVAYRSRQVDWDALAEDMRHRVEGARDDVDMLPAWAALAHGLGDGHSFVQPTSEAVAAWRERYGDRPLMPDAPPRPRPSSRFMKRAEIEAHALTLGADHDAELITVPSVTGFGEKAAAYASRLFGAVADAGPRTCGYVLDLRGNTGGNIWPMLIGLSGLLGDGPQGRSEEADGLVEDYAALSEGSAVVLVEQGRGLTMMAIDNWRSIPSLAESPVALLLDDATASSGEGVAVAFAGRPLTRTFGIPTYGIASSNEGYPLADGTNVVVTTAMMMDRNGRTYPQGITPDQIVDDEGEDPVDVARAWLALQPDCK</sequence>